<sequence>MDARPERFVAPRQQGRRLANPLARKFLNFRQLSRTDEEALDNALERVQRIGSREDIVQQGDAPRFVHVILEGWACHYKHLQDGRRQITSLLLPGDLCDPPMFLLKTAGQSLGTLTAVTLARIPAETMQAITTQSATLQECFWWDMLVRSEIQREWTVSLGRRTATERLAHLFCEISLRLKSAGMTNGVDCEFPVTQADLGDAMGLSTVHVNRSLQELRGGGLVGLRGKRLRIYNEESLRALANFEPSYLHMNQ</sequence>
<evidence type="ECO:0000313" key="6">
    <source>
        <dbReference type="EMBL" id="MCW6509097.1"/>
    </source>
</evidence>
<dbReference type="EMBL" id="JAMOIM010000008">
    <property type="protein sequence ID" value="MCW6509097.1"/>
    <property type="molecule type" value="Genomic_DNA"/>
</dbReference>
<evidence type="ECO:0000256" key="2">
    <source>
        <dbReference type="ARBA" id="ARBA00023125"/>
    </source>
</evidence>
<evidence type="ECO:0000259" key="4">
    <source>
        <dbReference type="PROSITE" id="PS50042"/>
    </source>
</evidence>
<dbReference type="InterPro" id="IPR036388">
    <property type="entry name" value="WH-like_DNA-bd_sf"/>
</dbReference>
<dbReference type="GO" id="GO:0003677">
    <property type="term" value="F:DNA binding"/>
    <property type="evidence" value="ECO:0007669"/>
    <property type="project" value="UniProtKB-KW"/>
</dbReference>
<dbReference type="InterPro" id="IPR012318">
    <property type="entry name" value="HTH_CRP"/>
</dbReference>
<evidence type="ECO:0000256" key="1">
    <source>
        <dbReference type="ARBA" id="ARBA00023015"/>
    </source>
</evidence>
<dbReference type="InterPro" id="IPR014710">
    <property type="entry name" value="RmlC-like_jellyroll"/>
</dbReference>
<feature type="domain" description="Cyclic nucleotide-binding" evidence="4">
    <location>
        <begin position="28"/>
        <end position="72"/>
    </location>
</feature>
<dbReference type="InterPro" id="IPR018490">
    <property type="entry name" value="cNMP-bd_dom_sf"/>
</dbReference>
<dbReference type="GO" id="GO:0006355">
    <property type="term" value="P:regulation of DNA-templated transcription"/>
    <property type="evidence" value="ECO:0007669"/>
    <property type="project" value="InterPro"/>
</dbReference>
<dbReference type="Pfam" id="PF13545">
    <property type="entry name" value="HTH_Crp_2"/>
    <property type="match status" value="1"/>
</dbReference>
<dbReference type="InterPro" id="IPR000595">
    <property type="entry name" value="cNMP-bd_dom"/>
</dbReference>
<dbReference type="SMART" id="SM00100">
    <property type="entry name" value="cNMP"/>
    <property type="match status" value="1"/>
</dbReference>
<evidence type="ECO:0000256" key="3">
    <source>
        <dbReference type="ARBA" id="ARBA00023163"/>
    </source>
</evidence>
<dbReference type="PROSITE" id="PS50042">
    <property type="entry name" value="CNMP_BINDING_3"/>
    <property type="match status" value="1"/>
</dbReference>
<dbReference type="Pfam" id="PF00027">
    <property type="entry name" value="cNMP_binding"/>
    <property type="match status" value="1"/>
</dbReference>
<dbReference type="InterPro" id="IPR036390">
    <property type="entry name" value="WH_DNA-bd_sf"/>
</dbReference>
<proteinExistence type="predicted"/>
<protein>
    <submittedName>
        <fullName evidence="6">Crp/Fnr family transcriptional regulator</fullName>
    </submittedName>
</protein>
<keyword evidence="2" id="KW-0238">DNA-binding</keyword>
<dbReference type="Gene3D" id="2.60.120.10">
    <property type="entry name" value="Jelly Rolls"/>
    <property type="match status" value="1"/>
</dbReference>
<organism evidence="6 7">
    <name type="scientific">Lichenifustis flavocetrariae</name>
    <dbReference type="NCBI Taxonomy" id="2949735"/>
    <lineage>
        <taxon>Bacteria</taxon>
        <taxon>Pseudomonadati</taxon>
        <taxon>Pseudomonadota</taxon>
        <taxon>Alphaproteobacteria</taxon>
        <taxon>Hyphomicrobiales</taxon>
        <taxon>Lichenihabitantaceae</taxon>
        <taxon>Lichenifustis</taxon>
    </lineage>
</organism>
<dbReference type="AlphaFoldDB" id="A0AA41YXN6"/>
<feature type="domain" description="HTH crp-type" evidence="5">
    <location>
        <begin position="162"/>
        <end position="236"/>
    </location>
</feature>
<evidence type="ECO:0000313" key="7">
    <source>
        <dbReference type="Proteomes" id="UP001165667"/>
    </source>
</evidence>
<keyword evidence="1" id="KW-0805">Transcription regulation</keyword>
<dbReference type="CDD" id="cd00038">
    <property type="entry name" value="CAP_ED"/>
    <property type="match status" value="1"/>
</dbReference>
<accession>A0AA41YXN6</accession>
<name>A0AA41YXN6_9HYPH</name>
<keyword evidence="3" id="KW-0804">Transcription</keyword>
<keyword evidence="7" id="KW-1185">Reference proteome</keyword>
<dbReference type="Gene3D" id="1.10.10.10">
    <property type="entry name" value="Winged helix-like DNA-binding domain superfamily/Winged helix DNA-binding domain"/>
    <property type="match status" value="1"/>
</dbReference>
<comment type="caution">
    <text evidence="6">The sequence shown here is derived from an EMBL/GenBank/DDBJ whole genome shotgun (WGS) entry which is preliminary data.</text>
</comment>
<evidence type="ECO:0000259" key="5">
    <source>
        <dbReference type="PROSITE" id="PS51063"/>
    </source>
</evidence>
<reference evidence="6" key="1">
    <citation type="submission" date="2022-05" db="EMBL/GenBank/DDBJ databases">
        <authorList>
            <person name="Pankratov T."/>
        </authorList>
    </citation>
    <scope>NUCLEOTIDE SEQUENCE</scope>
    <source>
        <strain evidence="6">BP6-180914</strain>
    </source>
</reference>
<gene>
    <name evidence="6" type="ORF">M8523_13795</name>
</gene>
<dbReference type="Proteomes" id="UP001165667">
    <property type="component" value="Unassembled WGS sequence"/>
</dbReference>
<dbReference type="SUPFAM" id="SSF51206">
    <property type="entry name" value="cAMP-binding domain-like"/>
    <property type="match status" value="1"/>
</dbReference>
<dbReference type="SUPFAM" id="SSF46785">
    <property type="entry name" value="Winged helix' DNA-binding domain"/>
    <property type="match status" value="1"/>
</dbReference>
<dbReference type="PROSITE" id="PS51063">
    <property type="entry name" value="HTH_CRP_2"/>
    <property type="match status" value="1"/>
</dbReference>
<dbReference type="SMART" id="SM00419">
    <property type="entry name" value="HTH_CRP"/>
    <property type="match status" value="1"/>
</dbReference>